<reference evidence="2 3" key="1">
    <citation type="journal article" date="2019" name="Nat. Ecol. Evol.">
        <title>Megaphylogeny resolves global patterns of mushroom evolution.</title>
        <authorList>
            <person name="Varga T."/>
            <person name="Krizsan K."/>
            <person name="Foldi C."/>
            <person name="Dima B."/>
            <person name="Sanchez-Garcia M."/>
            <person name="Sanchez-Ramirez S."/>
            <person name="Szollosi G.J."/>
            <person name="Szarkandi J.G."/>
            <person name="Papp V."/>
            <person name="Albert L."/>
            <person name="Andreopoulos W."/>
            <person name="Angelini C."/>
            <person name="Antonin V."/>
            <person name="Barry K.W."/>
            <person name="Bougher N.L."/>
            <person name="Buchanan P."/>
            <person name="Buyck B."/>
            <person name="Bense V."/>
            <person name="Catcheside P."/>
            <person name="Chovatia M."/>
            <person name="Cooper J."/>
            <person name="Damon W."/>
            <person name="Desjardin D."/>
            <person name="Finy P."/>
            <person name="Geml J."/>
            <person name="Haridas S."/>
            <person name="Hughes K."/>
            <person name="Justo A."/>
            <person name="Karasinski D."/>
            <person name="Kautmanova I."/>
            <person name="Kiss B."/>
            <person name="Kocsube S."/>
            <person name="Kotiranta H."/>
            <person name="LaButti K.M."/>
            <person name="Lechner B.E."/>
            <person name="Liimatainen K."/>
            <person name="Lipzen A."/>
            <person name="Lukacs Z."/>
            <person name="Mihaltcheva S."/>
            <person name="Morgado L.N."/>
            <person name="Niskanen T."/>
            <person name="Noordeloos M.E."/>
            <person name="Ohm R.A."/>
            <person name="Ortiz-Santana B."/>
            <person name="Ovrebo C."/>
            <person name="Racz N."/>
            <person name="Riley R."/>
            <person name="Savchenko A."/>
            <person name="Shiryaev A."/>
            <person name="Soop K."/>
            <person name="Spirin V."/>
            <person name="Szebenyi C."/>
            <person name="Tomsovsky M."/>
            <person name="Tulloss R.E."/>
            <person name="Uehling J."/>
            <person name="Grigoriev I.V."/>
            <person name="Vagvolgyi C."/>
            <person name="Papp T."/>
            <person name="Martin F.M."/>
            <person name="Miettinen O."/>
            <person name="Hibbett D.S."/>
            <person name="Nagy L.G."/>
        </authorList>
    </citation>
    <scope>NUCLEOTIDE SEQUENCE [LARGE SCALE GENOMIC DNA]</scope>
    <source>
        <strain evidence="2 3">CBS 121175</strain>
    </source>
</reference>
<feature type="region of interest" description="Disordered" evidence="1">
    <location>
        <begin position="171"/>
        <end position="190"/>
    </location>
</feature>
<protein>
    <submittedName>
        <fullName evidence="2">Uncharacterized protein</fullName>
    </submittedName>
</protein>
<keyword evidence="3" id="KW-1185">Reference proteome</keyword>
<feature type="region of interest" description="Disordered" evidence="1">
    <location>
        <begin position="201"/>
        <end position="274"/>
    </location>
</feature>
<dbReference type="EMBL" id="ML210361">
    <property type="protein sequence ID" value="TFK19078.1"/>
    <property type="molecule type" value="Genomic_DNA"/>
</dbReference>
<accession>A0A5C3KTC9</accession>
<dbReference type="Proteomes" id="UP000307440">
    <property type="component" value="Unassembled WGS sequence"/>
</dbReference>
<evidence type="ECO:0000313" key="2">
    <source>
        <dbReference type="EMBL" id="TFK19078.1"/>
    </source>
</evidence>
<feature type="compositionally biased region" description="Low complexity" evidence="1">
    <location>
        <begin position="291"/>
        <end position="300"/>
    </location>
</feature>
<organism evidence="2 3">
    <name type="scientific">Coprinopsis marcescibilis</name>
    <name type="common">Agaric fungus</name>
    <name type="synonym">Psathyrella marcescibilis</name>
    <dbReference type="NCBI Taxonomy" id="230819"/>
    <lineage>
        <taxon>Eukaryota</taxon>
        <taxon>Fungi</taxon>
        <taxon>Dikarya</taxon>
        <taxon>Basidiomycota</taxon>
        <taxon>Agaricomycotina</taxon>
        <taxon>Agaricomycetes</taxon>
        <taxon>Agaricomycetidae</taxon>
        <taxon>Agaricales</taxon>
        <taxon>Agaricineae</taxon>
        <taxon>Psathyrellaceae</taxon>
        <taxon>Coprinopsis</taxon>
    </lineage>
</organism>
<name>A0A5C3KTC9_COPMA</name>
<gene>
    <name evidence="2" type="ORF">FA15DRAFT_660185</name>
</gene>
<evidence type="ECO:0000313" key="3">
    <source>
        <dbReference type="Proteomes" id="UP000307440"/>
    </source>
</evidence>
<proteinExistence type="predicted"/>
<dbReference type="AlphaFoldDB" id="A0A5C3KTC9"/>
<sequence length="505" mass="54545">MSTQRSYDGTSQAAVHYLGDGAAVRISDRRECWALYLQRIRGGVVPHPLSHDLTPYLNTNGRFKLKIKPEKLKLKGVRVNIRSGEVVARANAQAVVLTPSDRMAQIKRKKTKMAMGKHVCYSLARIDGRGAKNEAVEDLTRNRFKGYLEMVWVDESVCAGPTVAVSTVPFPATPSSGSTAISNSTSNGTSDSTFTFLPLLSEASGKNEREKKRKRNVSLEKEGVDVSTGAGSAPSNSLPSESSGENEREKKRKRTVYLEKQGVDVGTGAGSAPRVRVDSGLAPAAVSAATASAGAGESSTAPPPALPSSLTKEAPSASLSGLTKKPTLALPSRRAKAKELDAIWDAIRVFRKQLGQVHVPASSPPFIAYNVAFEGALREIHGGLDLRWGFMTITPIGSEKTGKDTEEKKHVPLAVARKTGGDEGDQWIVGMDGKKVEVKHLNRYLKRYKLESGHMTWTVLKDGKKISTVLCDIGFLKEAAEMRVVSMALKCLMKSLRRNGKAVHV</sequence>
<feature type="compositionally biased region" description="Low complexity" evidence="1">
    <location>
        <begin position="231"/>
        <end position="243"/>
    </location>
</feature>
<feature type="compositionally biased region" description="Low complexity" evidence="1">
    <location>
        <begin position="173"/>
        <end position="190"/>
    </location>
</feature>
<evidence type="ECO:0000256" key="1">
    <source>
        <dbReference type="SAM" id="MobiDB-lite"/>
    </source>
</evidence>
<feature type="region of interest" description="Disordered" evidence="1">
    <location>
        <begin position="291"/>
        <end position="325"/>
    </location>
</feature>